<evidence type="ECO:0000256" key="6">
    <source>
        <dbReference type="SAM" id="MobiDB-lite"/>
    </source>
</evidence>
<evidence type="ECO:0000313" key="8">
    <source>
        <dbReference type="EMBL" id="OGE58284.1"/>
    </source>
</evidence>
<evidence type="ECO:0000256" key="3">
    <source>
        <dbReference type="ARBA" id="ARBA00023125"/>
    </source>
</evidence>
<dbReference type="AlphaFoldDB" id="A0A1F5LYR2"/>
<evidence type="ECO:0000256" key="4">
    <source>
        <dbReference type="ARBA" id="ARBA00023163"/>
    </source>
</evidence>
<dbReference type="Pfam" id="PF00172">
    <property type="entry name" value="Zn_clus"/>
    <property type="match status" value="1"/>
</dbReference>
<reference evidence="8 9" key="1">
    <citation type="journal article" date="2016" name="Sci. Rep.">
        <title>Penicillium arizonense, a new, genome sequenced fungal species, reveals a high chemical diversity in secreted metabolites.</title>
        <authorList>
            <person name="Grijseels S."/>
            <person name="Nielsen J.C."/>
            <person name="Randelovic M."/>
            <person name="Nielsen J."/>
            <person name="Nielsen K.F."/>
            <person name="Workman M."/>
            <person name="Frisvad J.C."/>
        </authorList>
    </citation>
    <scope>NUCLEOTIDE SEQUENCE [LARGE SCALE GENOMIC DNA]</scope>
    <source>
        <strain evidence="8 9">CBS 141311</strain>
    </source>
</reference>
<dbReference type="Pfam" id="PF11951">
    <property type="entry name" value="Fungal_trans_2"/>
    <property type="match status" value="1"/>
</dbReference>
<dbReference type="GeneID" id="34571586"/>
<dbReference type="OrthoDB" id="5294180at2759"/>
<dbReference type="PANTHER" id="PTHR37534:SF12">
    <property type="entry name" value="ZN(2)-C6 FUNGAL-TYPE DOMAIN-CONTAINING PROTEIN"/>
    <property type="match status" value="1"/>
</dbReference>
<comment type="subcellular location">
    <subcellularLocation>
        <location evidence="1">Nucleus</location>
    </subcellularLocation>
</comment>
<feature type="region of interest" description="Disordered" evidence="6">
    <location>
        <begin position="1"/>
        <end position="39"/>
    </location>
</feature>
<gene>
    <name evidence="8" type="ORF">PENARI_c001G09238</name>
</gene>
<dbReference type="PROSITE" id="PS00463">
    <property type="entry name" value="ZN2_CY6_FUNGAL_1"/>
    <property type="match status" value="1"/>
</dbReference>
<dbReference type="GO" id="GO:0003677">
    <property type="term" value="F:DNA binding"/>
    <property type="evidence" value="ECO:0007669"/>
    <property type="project" value="UniProtKB-KW"/>
</dbReference>
<accession>A0A1F5LYR2</accession>
<keyword evidence="5" id="KW-0539">Nucleus</keyword>
<dbReference type="PROSITE" id="PS50048">
    <property type="entry name" value="ZN2_CY6_FUNGAL_2"/>
    <property type="match status" value="1"/>
</dbReference>
<protein>
    <recommendedName>
        <fullName evidence="7">Zn(2)-C6 fungal-type domain-containing protein</fullName>
    </recommendedName>
</protein>
<keyword evidence="4" id="KW-0804">Transcription</keyword>
<dbReference type="EMBL" id="LXJU01000001">
    <property type="protein sequence ID" value="OGE58284.1"/>
    <property type="molecule type" value="Genomic_DNA"/>
</dbReference>
<dbReference type="RefSeq" id="XP_022493707.1">
    <property type="nucleotide sequence ID" value="XM_022626852.1"/>
</dbReference>
<keyword evidence="3" id="KW-0238">DNA-binding</keyword>
<sequence>MPASRNVDIASARNIGSSSAERSVDAQPLDKSNGRMHKRSRSGCFTCRLRRKKCDEGHPACKACTNLNVKCEYKRPVWWGTPEQRRQQKERIKTKIKQTKSLERSGSLQDHMNRVLSSASPGEHEYHHPSFVENFDPSIGAHFSTPGFVPITYSRYTPYEVDVRTERQTFVNDVPLRHDSSISTFNTMGPPQLHATLPTFPADDWLQDECFDSSNQFSEVDPALSGHSVGQSYASMHANIPVDDYDRPLLDHFVDNVLRMIFPILEVHQRGSARARSVLQSLETNKSYFHCCLSVAAIHLKSTTGLDGEQIDHDIMRHRYEAISELCQALNKDADHEKILDATLAMIFFHCSVGATDDYLPDIPWNDHFQAVSNLVSKLDLTNKEIPCGPMYTVPPFSMSLTSWIDILGATMLGKTPEFAHSYRSKHLSGTSSGLRELMGCDDRIMYLISEIACLESLKIEGRVDNITVCTHVSALGSQLEFTEDPNQPLESPYSPTGAIRPEALTKAMTAIFRIAARIYLCSLVPGADRNQNSTMNLVAALTDTLAYIPTGPFGFDRSLVWPLLIAGAFSTPSSSFRRALDDRVTTLGDLADLGSIGRMYQLLTEYWRLSDDPVNPYVSPEETVVETGYPSAEVNHDALASPPLASPGMREIKRQQVHWRDVMARNNWRHLLI</sequence>
<feature type="domain" description="Zn(2)-C6 fungal-type" evidence="7">
    <location>
        <begin position="43"/>
        <end position="73"/>
    </location>
</feature>
<dbReference type="InterPro" id="IPR036864">
    <property type="entry name" value="Zn2-C6_fun-type_DNA-bd_sf"/>
</dbReference>
<keyword evidence="2" id="KW-0805">Transcription regulation</keyword>
<dbReference type="SMART" id="SM00066">
    <property type="entry name" value="GAL4"/>
    <property type="match status" value="1"/>
</dbReference>
<name>A0A1F5LYR2_PENAI</name>
<organism evidence="8 9">
    <name type="scientific">Penicillium arizonense</name>
    <dbReference type="NCBI Taxonomy" id="1835702"/>
    <lineage>
        <taxon>Eukaryota</taxon>
        <taxon>Fungi</taxon>
        <taxon>Dikarya</taxon>
        <taxon>Ascomycota</taxon>
        <taxon>Pezizomycotina</taxon>
        <taxon>Eurotiomycetes</taxon>
        <taxon>Eurotiomycetidae</taxon>
        <taxon>Eurotiales</taxon>
        <taxon>Aspergillaceae</taxon>
        <taxon>Penicillium</taxon>
    </lineage>
</organism>
<dbReference type="InterPro" id="IPR001138">
    <property type="entry name" value="Zn2Cys6_DnaBD"/>
</dbReference>
<dbReference type="GO" id="GO:0000981">
    <property type="term" value="F:DNA-binding transcription factor activity, RNA polymerase II-specific"/>
    <property type="evidence" value="ECO:0007669"/>
    <property type="project" value="InterPro"/>
</dbReference>
<evidence type="ECO:0000313" key="9">
    <source>
        <dbReference type="Proteomes" id="UP000177622"/>
    </source>
</evidence>
<dbReference type="InterPro" id="IPR021858">
    <property type="entry name" value="Fun_TF"/>
</dbReference>
<comment type="caution">
    <text evidence="8">The sequence shown here is derived from an EMBL/GenBank/DDBJ whole genome shotgun (WGS) entry which is preliminary data.</text>
</comment>
<keyword evidence="9" id="KW-1185">Reference proteome</keyword>
<dbReference type="STRING" id="1835702.A0A1F5LYR2"/>
<dbReference type="PANTHER" id="PTHR37534">
    <property type="entry name" value="TRANSCRIPTIONAL ACTIVATOR PROTEIN UGA3"/>
    <property type="match status" value="1"/>
</dbReference>
<evidence type="ECO:0000259" key="7">
    <source>
        <dbReference type="PROSITE" id="PS50048"/>
    </source>
</evidence>
<dbReference type="CDD" id="cd00067">
    <property type="entry name" value="GAL4"/>
    <property type="match status" value="1"/>
</dbReference>
<evidence type="ECO:0000256" key="1">
    <source>
        <dbReference type="ARBA" id="ARBA00004123"/>
    </source>
</evidence>
<dbReference type="SUPFAM" id="SSF57701">
    <property type="entry name" value="Zn2/Cys6 DNA-binding domain"/>
    <property type="match status" value="1"/>
</dbReference>
<dbReference type="Proteomes" id="UP000177622">
    <property type="component" value="Unassembled WGS sequence"/>
</dbReference>
<proteinExistence type="predicted"/>
<dbReference type="GO" id="GO:0008270">
    <property type="term" value="F:zinc ion binding"/>
    <property type="evidence" value="ECO:0007669"/>
    <property type="project" value="InterPro"/>
</dbReference>
<evidence type="ECO:0000256" key="5">
    <source>
        <dbReference type="ARBA" id="ARBA00023242"/>
    </source>
</evidence>
<dbReference type="Gene3D" id="4.10.240.10">
    <property type="entry name" value="Zn(2)-C6 fungal-type DNA-binding domain"/>
    <property type="match status" value="1"/>
</dbReference>
<evidence type="ECO:0000256" key="2">
    <source>
        <dbReference type="ARBA" id="ARBA00023015"/>
    </source>
</evidence>
<dbReference type="GO" id="GO:0005634">
    <property type="term" value="C:nucleus"/>
    <property type="evidence" value="ECO:0007669"/>
    <property type="project" value="UniProtKB-SubCell"/>
</dbReference>